<dbReference type="InterPro" id="IPR000014">
    <property type="entry name" value="PAS"/>
</dbReference>
<evidence type="ECO:0000313" key="3">
    <source>
        <dbReference type="EMBL" id="RAJ80125.1"/>
    </source>
</evidence>
<dbReference type="OrthoDB" id="6372253at2"/>
<dbReference type="EMBL" id="QLMA01000005">
    <property type="protein sequence ID" value="RAJ80125.1"/>
    <property type="molecule type" value="Genomic_DNA"/>
</dbReference>
<feature type="domain" description="PAS" evidence="2">
    <location>
        <begin position="291"/>
        <end position="329"/>
    </location>
</feature>
<dbReference type="Proteomes" id="UP000249819">
    <property type="component" value="Unassembled WGS sequence"/>
</dbReference>
<evidence type="ECO:0000313" key="4">
    <source>
        <dbReference type="Proteomes" id="UP000249819"/>
    </source>
</evidence>
<accession>A0A327VYZ9</accession>
<gene>
    <name evidence="3" type="ORF">CLV59_105232</name>
</gene>
<proteinExistence type="predicted"/>
<name>A0A327VYZ9_9BACT</name>
<dbReference type="AlphaFoldDB" id="A0A327VYZ9"/>
<keyword evidence="4" id="KW-1185">Reference proteome</keyword>
<comment type="caution">
    <text evidence="3">The sequence shown here is derived from an EMBL/GenBank/DDBJ whole genome shotgun (WGS) entry which is preliminary data.</text>
</comment>
<evidence type="ECO:0000259" key="2">
    <source>
        <dbReference type="PROSITE" id="PS50112"/>
    </source>
</evidence>
<protein>
    <recommendedName>
        <fullName evidence="2">PAS domain-containing protein</fullName>
    </recommendedName>
</protein>
<dbReference type="RefSeq" id="WP_111593140.1">
    <property type="nucleotide sequence ID" value="NZ_QLMA01000005.1"/>
</dbReference>
<reference evidence="3 4" key="1">
    <citation type="submission" date="2018-06" db="EMBL/GenBank/DDBJ databases">
        <title>Genomic Encyclopedia of Archaeal and Bacterial Type Strains, Phase II (KMG-II): from individual species to whole genera.</title>
        <authorList>
            <person name="Goeker M."/>
        </authorList>
    </citation>
    <scope>NUCLEOTIDE SEQUENCE [LARGE SCALE GENOMIC DNA]</scope>
    <source>
        <strain evidence="3 4">DSM 29821</strain>
    </source>
</reference>
<organism evidence="3 4">
    <name type="scientific">Chitinophaga dinghuensis</name>
    <dbReference type="NCBI Taxonomy" id="1539050"/>
    <lineage>
        <taxon>Bacteria</taxon>
        <taxon>Pseudomonadati</taxon>
        <taxon>Bacteroidota</taxon>
        <taxon>Chitinophagia</taxon>
        <taxon>Chitinophagales</taxon>
        <taxon>Chitinophagaceae</taxon>
        <taxon>Chitinophaga</taxon>
    </lineage>
</organism>
<evidence type="ECO:0000256" key="1">
    <source>
        <dbReference type="SAM" id="MobiDB-lite"/>
    </source>
</evidence>
<dbReference type="PROSITE" id="PS50112">
    <property type="entry name" value="PAS"/>
    <property type="match status" value="1"/>
</dbReference>
<feature type="region of interest" description="Disordered" evidence="1">
    <location>
        <begin position="371"/>
        <end position="402"/>
    </location>
</feature>
<sequence length="402" mass="45962">MSDINIKSDDKPESLRFHPIDAIDQYLVIRHTHPGHQVYEIGHELTAVGSTTDFMEAYSCLMKSTMNESVLSKQYVDFSLVASFIDQKLALDVEGCPENGTGLFIAGAYRQYNSSDQTRSWEITEFNNPCIPIAVRNGADDKFQNINTIYLHRENESIMNEKVYEYHKNDLKSRGVGDALDDALKMMLQKGEKQSSLYHTTKYGEDLAVATFQYNKSQREGSDLVFLNKIELLVKPKVGEIQRQAFDITRDSDKLTLKNAYNVMQGRSFLVNEDKNEWAYLDFKQTDKQGNHPLVKVAGYDVQKVVGRYQLDQLINPEEAQMLYGSLERGNRQMVSVNEKRFFIEALPLHDTIRVYKDNLQQTTVEALKEATQQKQKDNQALDQSVAKESNTHKNNKGQSIS</sequence>